<name>A0AAV2JLN2_KNICA</name>
<dbReference type="Proteomes" id="UP001497482">
    <property type="component" value="Chromosome 13"/>
</dbReference>
<keyword evidence="3" id="KW-1185">Reference proteome</keyword>
<protein>
    <submittedName>
        <fullName evidence="2">Uncharacterized protein</fullName>
    </submittedName>
</protein>
<sequence>MWLTAVDPMGAHSHQYKPVRSQREAHLHSVERHDPKHNEPEMELEMVSVVVHQATFWEYQAPYTLGSTHEQLVGDLVEGEAKEVPGVLL</sequence>
<evidence type="ECO:0000256" key="1">
    <source>
        <dbReference type="SAM" id="MobiDB-lite"/>
    </source>
</evidence>
<organism evidence="2 3">
    <name type="scientific">Knipowitschia caucasica</name>
    <name type="common">Caucasian dwarf goby</name>
    <name type="synonym">Pomatoschistus caucasicus</name>
    <dbReference type="NCBI Taxonomy" id="637954"/>
    <lineage>
        <taxon>Eukaryota</taxon>
        <taxon>Metazoa</taxon>
        <taxon>Chordata</taxon>
        <taxon>Craniata</taxon>
        <taxon>Vertebrata</taxon>
        <taxon>Euteleostomi</taxon>
        <taxon>Actinopterygii</taxon>
        <taxon>Neopterygii</taxon>
        <taxon>Teleostei</taxon>
        <taxon>Neoteleostei</taxon>
        <taxon>Acanthomorphata</taxon>
        <taxon>Gobiaria</taxon>
        <taxon>Gobiiformes</taxon>
        <taxon>Gobioidei</taxon>
        <taxon>Gobiidae</taxon>
        <taxon>Gobiinae</taxon>
        <taxon>Knipowitschia</taxon>
    </lineage>
</organism>
<accession>A0AAV2JLN2</accession>
<proteinExistence type="predicted"/>
<dbReference type="EMBL" id="OZ035835">
    <property type="protein sequence ID" value="CAL1577623.1"/>
    <property type="molecule type" value="Genomic_DNA"/>
</dbReference>
<feature type="compositionally biased region" description="Basic and acidic residues" evidence="1">
    <location>
        <begin position="21"/>
        <end position="40"/>
    </location>
</feature>
<evidence type="ECO:0000313" key="2">
    <source>
        <dbReference type="EMBL" id="CAL1577623.1"/>
    </source>
</evidence>
<reference evidence="2 3" key="1">
    <citation type="submission" date="2024-04" db="EMBL/GenBank/DDBJ databases">
        <authorList>
            <person name="Waldvogel A.-M."/>
            <person name="Schoenle A."/>
        </authorList>
    </citation>
    <scope>NUCLEOTIDE SEQUENCE [LARGE SCALE GENOMIC DNA]</scope>
</reference>
<feature type="region of interest" description="Disordered" evidence="1">
    <location>
        <begin position="1"/>
        <end position="40"/>
    </location>
</feature>
<dbReference type="AlphaFoldDB" id="A0AAV2JLN2"/>
<gene>
    <name evidence="2" type="ORF">KC01_LOCUS8948</name>
</gene>
<evidence type="ECO:0000313" key="3">
    <source>
        <dbReference type="Proteomes" id="UP001497482"/>
    </source>
</evidence>